<evidence type="ECO:0008006" key="3">
    <source>
        <dbReference type="Google" id="ProtNLM"/>
    </source>
</evidence>
<dbReference type="EMBL" id="LRMR01000004">
    <property type="protein sequence ID" value="KWU52450.1"/>
    <property type="molecule type" value="Genomic_DNA"/>
</dbReference>
<comment type="caution">
    <text evidence="1">The sequence shown here is derived from an EMBL/GenBank/DDBJ whole genome shotgun (WGS) entry which is preliminary data.</text>
</comment>
<reference evidence="2" key="1">
    <citation type="submission" date="2016-01" db="EMBL/GenBank/DDBJ databases">
        <authorList>
            <person name="Gamez R.M."/>
            <person name="Rodriguez F."/>
            <person name="Bernal J.F."/>
            <person name="Agarwala R."/>
            <person name="Landsman D."/>
            <person name="Marino-Ramirez L."/>
        </authorList>
    </citation>
    <scope>NUCLEOTIDE SEQUENCE [LARGE SCALE GENOMIC DNA]</scope>
    <source>
        <strain evidence="2">Ps006</strain>
    </source>
</reference>
<dbReference type="Proteomes" id="UP000067111">
    <property type="component" value="Unassembled WGS sequence"/>
</dbReference>
<protein>
    <recommendedName>
        <fullName evidence="3">Immunity protein 50</fullName>
    </recommendedName>
</protein>
<dbReference type="AlphaFoldDB" id="A0A109FPK3"/>
<dbReference type="OrthoDB" id="6898957at2"/>
<name>A0A109FPK3_9PSED</name>
<evidence type="ECO:0000313" key="1">
    <source>
        <dbReference type="EMBL" id="KWU52450.1"/>
    </source>
</evidence>
<organism evidence="1 2">
    <name type="scientific">Pseudomonas palleroniana</name>
    <dbReference type="NCBI Taxonomy" id="191390"/>
    <lineage>
        <taxon>Bacteria</taxon>
        <taxon>Pseudomonadati</taxon>
        <taxon>Pseudomonadota</taxon>
        <taxon>Gammaproteobacteria</taxon>
        <taxon>Pseudomonadales</taxon>
        <taxon>Pseudomonadaceae</taxon>
        <taxon>Pseudomonas</taxon>
    </lineage>
</organism>
<evidence type="ECO:0000313" key="2">
    <source>
        <dbReference type="Proteomes" id="UP000067111"/>
    </source>
</evidence>
<proteinExistence type="predicted"/>
<sequence>MRPLEMSFEGIEKLSIIPDFDFYNLNLVLGLSLQRENMGHAVDTYRVTLEMLYESEQSAFEVVLEFTGVRRLVVPDVCGSFYLSEVEVDDVSADQLEGVKYSLKDYGGTGFEVLAREFSVVSCKQNL</sequence>
<accession>A0A109FPK3</accession>
<gene>
    <name evidence="1" type="ORF">AWV77_03305</name>
</gene>
<dbReference type="RefSeq" id="WP_060752856.1">
    <property type="nucleotide sequence ID" value="NZ_JAEHTI010000017.1"/>
</dbReference>